<accession>A0ABY7FCJ6</accession>
<proteinExistence type="predicted"/>
<evidence type="ECO:0000313" key="2">
    <source>
        <dbReference type="EMBL" id="WAR18398.1"/>
    </source>
</evidence>
<evidence type="ECO:0000313" key="3">
    <source>
        <dbReference type="Proteomes" id="UP001164746"/>
    </source>
</evidence>
<sequence>DTSPGDDHISNTTSGGDYISTTTPGDDHISHTNSDGDHISTTTPGDDHISDDHISDGISGGEKPRRIYTSIISIASLHAIQVALNEVPVAPKQAKHHRWLSHENAVKSVVRSYRCIVADLEAGEVAKDPQGNGLLKTLKKT</sequence>
<feature type="compositionally biased region" description="Basic and acidic residues" evidence="1">
    <location>
        <begin position="45"/>
        <end position="55"/>
    </location>
</feature>
<feature type="compositionally biased region" description="Polar residues" evidence="1">
    <location>
        <begin position="10"/>
        <end position="24"/>
    </location>
</feature>
<feature type="compositionally biased region" description="Basic and acidic residues" evidence="1">
    <location>
        <begin position="25"/>
        <end position="38"/>
    </location>
</feature>
<evidence type="ECO:0000256" key="1">
    <source>
        <dbReference type="SAM" id="MobiDB-lite"/>
    </source>
</evidence>
<organism evidence="2 3">
    <name type="scientific">Mya arenaria</name>
    <name type="common">Soft-shell clam</name>
    <dbReference type="NCBI Taxonomy" id="6604"/>
    <lineage>
        <taxon>Eukaryota</taxon>
        <taxon>Metazoa</taxon>
        <taxon>Spiralia</taxon>
        <taxon>Lophotrochozoa</taxon>
        <taxon>Mollusca</taxon>
        <taxon>Bivalvia</taxon>
        <taxon>Autobranchia</taxon>
        <taxon>Heteroconchia</taxon>
        <taxon>Euheterodonta</taxon>
        <taxon>Imparidentia</taxon>
        <taxon>Neoheterodontei</taxon>
        <taxon>Myida</taxon>
        <taxon>Myoidea</taxon>
        <taxon>Myidae</taxon>
        <taxon>Mya</taxon>
    </lineage>
</organism>
<reference evidence="2" key="1">
    <citation type="submission" date="2022-11" db="EMBL/GenBank/DDBJ databases">
        <title>Centuries of genome instability and evolution in soft-shell clam transmissible cancer (bioRxiv).</title>
        <authorList>
            <person name="Hart S.F.M."/>
            <person name="Yonemitsu M.A."/>
            <person name="Giersch R.M."/>
            <person name="Beal B.F."/>
            <person name="Arriagada G."/>
            <person name="Davis B.W."/>
            <person name="Ostrander E.A."/>
            <person name="Goff S.P."/>
            <person name="Metzger M.J."/>
        </authorList>
    </citation>
    <scope>NUCLEOTIDE SEQUENCE</scope>
    <source>
        <strain evidence="2">MELC-2E11</strain>
        <tissue evidence="2">Siphon/mantle</tissue>
    </source>
</reference>
<protein>
    <submittedName>
        <fullName evidence="2">Uncharacterized protein</fullName>
    </submittedName>
</protein>
<gene>
    <name evidence="2" type="ORF">MAR_000236</name>
</gene>
<feature type="non-terminal residue" evidence="2">
    <location>
        <position position="1"/>
    </location>
</feature>
<dbReference type="EMBL" id="CP111022">
    <property type="protein sequence ID" value="WAR18398.1"/>
    <property type="molecule type" value="Genomic_DNA"/>
</dbReference>
<dbReference type="Proteomes" id="UP001164746">
    <property type="component" value="Chromosome 11"/>
</dbReference>
<keyword evidence="3" id="KW-1185">Reference proteome</keyword>
<feature type="region of interest" description="Disordered" evidence="1">
    <location>
        <begin position="1"/>
        <end position="62"/>
    </location>
</feature>
<name>A0ABY7FCJ6_MYAAR</name>